<keyword evidence="3" id="KW-1185">Reference proteome</keyword>
<accession>A0ABQ4B3Z1</accession>
<dbReference type="RefSeq" id="WP_203824366.1">
    <property type="nucleotide sequence ID" value="NZ_BAAATY010000008.1"/>
</dbReference>
<organism evidence="2 3">
    <name type="scientific">Actinoplanes palleronii</name>
    <dbReference type="NCBI Taxonomy" id="113570"/>
    <lineage>
        <taxon>Bacteria</taxon>
        <taxon>Bacillati</taxon>
        <taxon>Actinomycetota</taxon>
        <taxon>Actinomycetes</taxon>
        <taxon>Micromonosporales</taxon>
        <taxon>Micromonosporaceae</taxon>
        <taxon>Actinoplanes</taxon>
    </lineage>
</organism>
<sequence>MTLSLFDTGQIAGPSDSSNRTSFAFVGPSGEVPLIDYLAAPRTRPDQTARIFLAARPVEPDPLPEPTRPWFYRGQRRWTRSAGLLVAATWPGGLR</sequence>
<protein>
    <submittedName>
        <fullName evidence="2">Uncharacterized protein</fullName>
    </submittedName>
</protein>
<evidence type="ECO:0000313" key="2">
    <source>
        <dbReference type="EMBL" id="GIE65370.1"/>
    </source>
</evidence>
<name>A0ABQ4B3Z1_9ACTN</name>
<proteinExistence type="predicted"/>
<dbReference type="EMBL" id="BOMS01000018">
    <property type="protein sequence ID" value="GIE65370.1"/>
    <property type="molecule type" value="Genomic_DNA"/>
</dbReference>
<evidence type="ECO:0000313" key="3">
    <source>
        <dbReference type="Proteomes" id="UP000624709"/>
    </source>
</evidence>
<gene>
    <name evidence="2" type="ORF">Apa02nite_014780</name>
</gene>
<comment type="caution">
    <text evidence="2">The sequence shown here is derived from an EMBL/GenBank/DDBJ whole genome shotgun (WGS) entry which is preliminary data.</text>
</comment>
<evidence type="ECO:0000256" key="1">
    <source>
        <dbReference type="SAM" id="MobiDB-lite"/>
    </source>
</evidence>
<feature type="region of interest" description="Disordered" evidence="1">
    <location>
        <begin position="1"/>
        <end position="23"/>
    </location>
</feature>
<reference evidence="2 3" key="1">
    <citation type="submission" date="2021-01" db="EMBL/GenBank/DDBJ databases">
        <title>Whole genome shotgun sequence of Actinoplanes palleronii NBRC 14916.</title>
        <authorList>
            <person name="Komaki H."/>
            <person name="Tamura T."/>
        </authorList>
    </citation>
    <scope>NUCLEOTIDE SEQUENCE [LARGE SCALE GENOMIC DNA]</scope>
    <source>
        <strain evidence="2 3">NBRC 14916</strain>
    </source>
</reference>
<dbReference type="Proteomes" id="UP000624709">
    <property type="component" value="Unassembled WGS sequence"/>
</dbReference>